<evidence type="ECO:0000313" key="4">
    <source>
        <dbReference type="Proteomes" id="UP001063698"/>
    </source>
</evidence>
<evidence type="ECO:0000256" key="1">
    <source>
        <dbReference type="ARBA" id="ARBA00023118"/>
    </source>
</evidence>
<keyword evidence="1" id="KW-0051">Antiviral defense</keyword>
<sequence length="460" mass="51996">MKKEDIVNVEMENLTPALVGGWTGHSIIDPERCLAEGVRPTDIAGKLRWWLRAAIAGAIYEKMLREKCGDDLDCVGRELPTLRKINEIAGEILMGYVIGSRALASKISIIVEGNDERPRVECRNPKVRRKTRNCESYDRDYYRGECDELAKESPRVALRISGCEKKGIDECTGNVPYPPGFYKFKLRIVERSGAKLSFEEKELIKRLLVLASSTGLIGSMVTRGYGIATFSHAIFPLLSQSCLVALIVEMNDILKGTSCYYVLENDEDHSKELKKIVFILHPNLIILENKRYILKYSVSDMYDLVKCLSVLTRLRSKDRIFNISRLFDFITQIKSGRGRNLFPFDILGGPRVKGGDERIVSSLRVVVSKKDKEAIFYKIGLVPSSIALMGAEKGGILESISIQFGFYYCAKRDKTCNDLQCCDEIFVKDVRNFIFDEIGLTKLLEKFVNTKLNLGDNHDP</sequence>
<feature type="domain" description="CRISPR type III-associated protein" evidence="2">
    <location>
        <begin position="38"/>
        <end position="227"/>
    </location>
</feature>
<dbReference type="GO" id="GO:0051607">
    <property type="term" value="P:defense response to virus"/>
    <property type="evidence" value="ECO:0007669"/>
    <property type="project" value="UniProtKB-KW"/>
</dbReference>
<dbReference type="Proteomes" id="UP001063698">
    <property type="component" value="Chromosome"/>
</dbReference>
<name>A0A977PLC3_9CREN</name>
<evidence type="ECO:0000313" key="3">
    <source>
        <dbReference type="EMBL" id="UXD22185.1"/>
    </source>
</evidence>
<gene>
    <name evidence="3" type="ORF">IPA_02405</name>
</gene>
<dbReference type="AlphaFoldDB" id="A0A977PLC3"/>
<dbReference type="KEGG" id="ipc:IPA_02405"/>
<organism evidence="3 4">
    <name type="scientific">Ignicoccus pacificus DSM 13166</name>
    <dbReference type="NCBI Taxonomy" id="940294"/>
    <lineage>
        <taxon>Archaea</taxon>
        <taxon>Thermoproteota</taxon>
        <taxon>Thermoprotei</taxon>
        <taxon>Desulfurococcales</taxon>
        <taxon>Desulfurococcaceae</taxon>
        <taxon>Ignicoccus</taxon>
    </lineage>
</organism>
<evidence type="ECO:0000259" key="2">
    <source>
        <dbReference type="Pfam" id="PF03787"/>
    </source>
</evidence>
<protein>
    <recommendedName>
        <fullName evidence="2">CRISPR type III-associated protein domain-containing protein</fullName>
    </recommendedName>
</protein>
<reference evidence="3" key="1">
    <citation type="submission" date="2013-11" db="EMBL/GenBank/DDBJ databases">
        <title>Comparative genomics of Ignicoccus.</title>
        <authorList>
            <person name="Podar M."/>
        </authorList>
    </citation>
    <scope>NUCLEOTIDE SEQUENCE</scope>
    <source>
        <strain evidence="3">DSM 13166</strain>
    </source>
</reference>
<dbReference type="InterPro" id="IPR007522">
    <property type="entry name" value="CRISPR-assoc_prot_TM1795"/>
</dbReference>
<keyword evidence="4" id="KW-1185">Reference proteome</keyword>
<dbReference type="InterPro" id="IPR005537">
    <property type="entry name" value="RAMP_III_fam"/>
</dbReference>
<dbReference type="EMBL" id="CP006868">
    <property type="protein sequence ID" value="UXD22185.1"/>
    <property type="molecule type" value="Genomic_DNA"/>
</dbReference>
<dbReference type="Pfam" id="PF03787">
    <property type="entry name" value="RAMPs"/>
    <property type="match status" value="1"/>
</dbReference>
<dbReference type="NCBIfam" id="TIGR01894">
    <property type="entry name" value="cas_TM1795_cmr1"/>
    <property type="match status" value="1"/>
</dbReference>
<accession>A0A977PLC3</accession>
<proteinExistence type="predicted"/>